<protein>
    <submittedName>
        <fullName evidence="1">Uncharacterized protein</fullName>
    </submittedName>
</protein>
<dbReference type="Gramene" id="OBART09G09220.1">
    <property type="protein sequence ID" value="OBART09G09220.1"/>
    <property type="gene ID" value="OBART09G09220"/>
</dbReference>
<dbReference type="Proteomes" id="UP000026960">
    <property type="component" value="Chromosome 9"/>
</dbReference>
<keyword evidence="2" id="KW-1185">Reference proteome</keyword>
<sequence length="127" mass="14162">MVDRHGDGWDRCTITLLLPHRLALSSSDRTAAMTLTSTAMAMVWELELMTSWSNSMGRHRYPTRILFDSFGHKCGASDKGVWTSYSIRAPLQGRGSFRRGANIRFGRCETTLHGGALGVTLVRVYVL</sequence>
<dbReference type="EnsemblPlants" id="OBART09G09220.1">
    <property type="protein sequence ID" value="OBART09G09220.1"/>
    <property type="gene ID" value="OBART09G09220"/>
</dbReference>
<evidence type="ECO:0000313" key="2">
    <source>
        <dbReference type="Proteomes" id="UP000026960"/>
    </source>
</evidence>
<accession>A0A0D3H6I5</accession>
<reference evidence="1" key="2">
    <citation type="submission" date="2015-03" db="UniProtKB">
        <authorList>
            <consortium name="EnsemblPlants"/>
        </authorList>
    </citation>
    <scope>IDENTIFICATION</scope>
</reference>
<dbReference type="PaxDb" id="65489-OBART09G09220.1"/>
<dbReference type="AlphaFoldDB" id="A0A0D3H6I5"/>
<proteinExistence type="predicted"/>
<name>A0A0D3H6I5_9ORYZ</name>
<dbReference type="HOGENOM" id="CLU_1973914_0_0_1"/>
<organism evidence="1">
    <name type="scientific">Oryza barthii</name>
    <dbReference type="NCBI Taxonomy" id="65489"/>
    <lineage>
        <taxon>Eukaryota</taxon>
        <taxon>Viridiplantae</taxon>
        <taxon>Streptophyta</taxon>
        <taxon>Embryophyta</taxon>
        <taxon>Tracheophyta</taxon>
        <taxon>Spermatophyta</taxon>
        <taxon>Magnoliopsida</taxon>
        <taxon>Liliopsida</taxon>
        <taxon>Poales</taxon>
        <taxon>Poaceae</taxon>
        <taxon>BOP clade</taxon>
        <taxon>Oryzoideae</taxon>
        <taxon>Oryzeae</taxon>
        <taxon>Oryzinae</taxon>
        <taxon>Oryza</taxon>
    </lineage>
</organism>
<evidence type="ECO:0000313" key="1">
    <source>
        <dbReference type="EnsemblPlants" id="OBART09G09220.1"/>
    </source>
</evidence>
<reference evidence="1" key="1">
    <citation type="journal article" date="2009" name="Rice">
        <title>De Novo Next Generation Sequencing of Plant Genomes.</title>
        <authorList>
            <person name="Rounsley S."/>
            <person name="Marri P.R."/>
            <person name="Yu Y."/>
            <person name="He R."/>
            <person name="Sisneros N."/>
            <person name="Goicoechea J.L."/>
            <person name="Lee S.J."/>
            <person name="Angelova A."/>
            <person name="Kudrna D."/>
            <person name="Luo M."/>
            <person name="Affourtit J."/>
            <person name="Desany B."/>
            <person name="Knight J."/>
            <person name="Niazi F."/>
            <person name="Egholm M."/>
            <person name="Wing R.A."/>
        </authorList>
    </citation>
    <scope>NUCLEOTIDE SEQUENCE [LARGE SCALE GENOMIC DNA]</scope>
    <source>
        <strain evidence="1">cv. IRGC 105608</strain>
    </source>
</reference>